<dbReference type="InterPro" id="IPR016181">
    <property type="entry name" value="Acyl_CoA_acyltransferase"/>
</dbReference>
<proteinExistence type="predicted"/>
<dbReference type="OrthoDB" id="4700839at2"/>
<accession>A0A0P0NYS7</accession>
<dbReference type="AlphaFoldDB" id="A0A0P0NYS7"/>
<feature type="domain" description="BioF2-like acetyltransferase" evidence="1">
    <location>
        <begin position="153"/>
        <end position="297"/>
    </location>
</feature>
<organism evidence="2 3">
    <name type="scientific">Caulobacter henricii</name>
    <dbReference type="NCBI Taxonomy" id="69395"/>
    <lineage>
        <taxon>Bacteria</taxon>
        <taxon>Pseudomonadati</taxon>
        <taxon>Pseudomonadota</taxon>
        <taxon>Alphaproteobacteria</taxon>
        <taxon>Caulobacterales</taxon>
        <taxon>Caulobacteraceae</taxon>
        <taxon>Caulobacter</taxon>
    </lineage>
</organism>
<dbReference type="SUPFAM" id="SSF55729">
    <property type="entry name" value="Acyl-CoA N-acyltransferases (Nat)"/>
    <property type="match status" value="1"/>
</dbReference>
<protein>
    <submittedName>
        <fullName evidence="2">Cellulose biosynthesis protein CelD</fullName>
    </submittedName>
</protein>
<keyword evidence="3" id="KW-1185">Reference proteome</keyword>
<sequence length="381" mass="41237">MLNVLNLHPSHLTPADTVLWRSMAAAEPAFANPLLGPDFAQAVGRVREDARVAVIRQGEATVGFLAYHRRPGRMARAIGSPLSDYHGIITHRTPGFTAEDVLRAADLGVFRFTGLVDPYGLFGGLGESQAAFVIAPEGPVDDYLEAVRSASPKKIKNYRRLDHKLEREKGEVRLVAPDRSRDSFDQLITWKREQLQRTGLHDFLRPAWTSGLLSDLFERQDGDFQGLMIGLYAGDDLVAGHFGVRLGGVYHPWIASTHPDYGAWSPGQLFFLRAIAAMPALGLTHYDLAPGHDHYKRAYALTQTVALNGSVTAPGMGGLVASSVEGAWTLAGGRGSGVVARLRRRVDTIASVELTVAGRMRGLVDAVAGQSRRRVGASEGG</sequence>
<gene>
    <name evidence="2" type="ORF">AQ619_06060</name>
</gene>
<dbReference type="Proteomes" id="UP000056905">
    <property type="component" value="Chromosome"/>
</dbReference>
<evidence type="ECO:0000259" key="1">
    <source>
        <dbReference type="Pfam" id="PF13480"/>
    </source>
</evidence>
<dbReference type="KEGG" id="chq:AQ619_06060"/>
<evidence type="ECO:0000313" key="3">
    <source>
        <dbReference type="Proteomes" id="UP000056905"/>
    </source>
</evidence>
<name>A0A0P0NYS7_9CAUL</name>
<dbReference type="EMBL" id="CP013002">
    <property type="protein sequence ID" value="ALL12951.1"/>
    <property type="molecule type" value="Genomic_DNA"/>
</dbReference>
<reference evidence="2 3" key="1">
    <citation type="submission" date="2015-10" db="EMBL/GenBank/DDBJ databases">
        <title>Conservation of the essential genome among Caulobacter and Brevundimonas species.</title>
        <authorList>
            <person name="Scott D."/>
            <person name="Ely B."/>
        </authorList>
    </citation>
    <scope>NUCLEOTIDE SEQUENCE [LARGE SCALE GENOMIC DNA]</scope>
    <source>
        <strain evidence="2 3">CB4</strain>
    </source>
</reference>
<dbReference type="RefSeq" id="WP_062145477.1">
    <property type="nucleotide sequence ID" value="NZ_CP013002.1"/>
</dbReference>
<dbReference type="Pfam" id="PF13480">
    <property type="entry name" value="Acetyltransf_6"/>
    <property type="match status" value="1"/>
</dbReference>
<dbReference type="STRING" id="69395.AQ619_06060"/>
<evidence type="ECO:0000313" key="2">
    <source>
        <dbReference type="EMBL" id="ALL12951.1"/>
    </source>
</evidence>
<dbReference type="InterPro" id="IPR038740">
    <property type="entry name" value="BioF2-like_GNAT_dom"/>
</dbReference>